<dbReference type="Gene3D" id="3.40.50.360">
    <property type="match status" value="1"/>
</dbReference>
<dbReference type="GO" id="GO:0016491">
    <property type="term" value="F:oxidoreductase activity"/>
    <property type="evidence" value="ECO:0007669"/>
    <property type="project" value="InterPro"/>
</dbReference>
<dbReference type="OrthoDB" id="6398207at2"/>
<dbReference type="AlphaFoldDB" id="A0A136Q2C4"/>
<keyword evidence="2" id="KW-0288">FMN</keyword>
<proteinExistence type="predicted"/>
<sequence>MKVIAFNGSPHKRGNTYHSLKLACDEMNTRGIETEIVQVGGKPLRGCIDCGHCKNIMDHRCSIATDEMNDFIIKAIGADGILIGSPVYFANMTPETKCLIDRLGRVTRNNGFLLKNKPGAAVVSARRSGETFTFSAINYLFQASQMPIVTSSHWNFMMAEGRNDWERDEEGLETMKLLGENMAWMLERFAD</sequence>
<dbReference type="InterPro" id="IPR051796">
    <property type="entry name" value="ISF_SsuE-like"/>
</dbReference>
<dbReference type="PANTHER" id="PTHR43278:SF4">
    <property type="entry name" value="NAD(P)H-DEPENDENT FMN-CONTAINING OXIDOREDUCTASE YWQN-RELATED"/>
    <property type="match status" value="1"/>
</dbReference>
<evidence type="ECO:0000313" key="4">
    <source>
        <dbReference type="EMBL" id="KXK64840.1"/>
    </source>
</evidence>
<evidence type="ECO:0000256" key="2">
    <source>
        <dbReference type="ARBA" id="ARBA00022643"/>
    </source>
</evidence>
<dbReference type="SUPFAM" id="SSF52218">
    <property type="entry name" value="Flavoproteins"/>
    <property type="match status" value="1"/>
</dbReference>
<protein>
    <submittedName>
        <fullName evidence="4">Putative iron-sulfur flavoprotein</fullName>
    </submittedName>
</protein>
<dbReference type="InterPro" id="IPR029039">
    <property type="entry name" value="Flavoprotein-like_sf"/>
</dbReference>
<name>A0A136Q2C4_9FIRM</name>
<evidence type="ECO:0000259" key="3">
    <source>
        <dbReference type="Pfam" id="PF03358"/>
    </source>
</evidence>
<dbReference type="EMBL" id="LSZW01000063">
    <property type="protein sequence ID" value="KXK64840.1"/>
    <property type="molecule type" value="Genomic_DNA"/>
</dbReference>
<evidence type="ECO:0000256" key="1">
    <source>
        <dbReference type="ARBA" id="ARBA00022630"/>
    </source>
</evidence>
<keyword evidence="5" id="KW-1185">Reference proteome</keyword>
<dbReference type="InterPro" id="IPR005025">
    <property type="entry name" value="FMN_Rdtase-like_dom"/>
</dbReference>
<gene>
    <name evidence="4" type="ORF">HMPREF3293_02085</name>
</gene>
<dbReference type="RefSeq" id="WP_066518332.1">
    <property type="nucleotide sequence ID" value="NZ_CABMOF010000001.1"/>
</dbReference>
<keyword evidence="1" id="KW-0285">Flavoprotein</keyword>
<feature type="domain" description="NADPH-dependent FMN reductase-like" evidence="3">
    <location>
        <begin position="1"/>
        <end position="156"/>
    </location>
</feature>
<evidence type="ECO:0000313" key="5">
    <source>
        <dbReference type="Proteomes" id="UP000070366"/>
    </source>
</evidence>
<dbReference type="Pfam" id="PF03358">
    <property type="entry name" value="FMN_red"/>
    <property type="match status" value="1"/>
</dbReference>
<reference evidence="4 5" key="1">
    <citation type="submission" date="2016-02" db="EMBL/GenBank/DDBJ databases">
        <authorList>
            <person name="Wen L."/>
            <person name="He K."/>
            <person name="Yang H."/>
        </authorList>
    </citation>
    <scope>NUCLEOTIDE SEQUENCE [LARGE SCALE GENOMIC DNA]</scope>
    <source>
        <strain evidence="4 5">DSM 22607</strain>
    </source>
</reference>
<organism evidence="4 5">
    <name type="scientific">Christensenella minuta</name>
    <dbReference type="NCBI Taxonomy" id="626937"/>
    <lineage>
        <taxon>Bacteria</taxon>
        <taxon>Bacillati</taxon>
        <taxon>Bacillota</taxon>
        <taxon>Clostridia</taxon>
        <taxon>Christensenellales</taxon>
        <taxon>Christensenellaceae</taxon>
        <taxon>Christensenella</taxon>
    </lineage>
</organism>
<dbReference type="KEGG" id="cmiu:B1H56_04840"/>
<dbReference type="STRING" id="626937.HMPREF3293_02085"/>
<dbReference type="PANTHER" id="PTHR43278">
    <property type="entry name" value="NAD(P)H-DEPENDENT FMN-CONTAINING OXIDOREDUCTASE YWQN-RELATED"/>
    <property type="match status" value="1"/>
</dbReference>
<dbReference type="Proteomes" id="UP000070366">
    <property type="component" value="Unassembled WGS sequence"/>
</dbReference>
<comment type="caution">
    <text evidence="4">The sequence shown here is derived from an EMBL/GenBank/DDBJ whole genome shotgun (WGS) entry which is preliminary data.</text>
</comment>
<accession>A0A136Q2C4</accession>